<proteinExistence type="predicted"/>
<name>A0ACB8BRA0_9AGAM</name>
<dbReference type="Proteomes" id="UP000790709">
    <property type="component" value="Unassembled WGS sequence"/>
</dbReference>
<evidence type="ECO:0000313" key="1">
    <source>
        <dbReference type="EMBL" id="KAH7928061.1"/>
    </source>
</evidence>
<keyword evidence="2" id="KW-1185">Reference proteome</keyword>
<organism evidence="1 2">
    <name type="scientific">Leucogyrophana mollusca</name>
    <dbReference type="NCBI Taxonomy" id="85980"/>
    <lineage>
        <taxon>Eukaryota</taxon>
        <taxon>Fungi</taxon>
        <taxon>Dikarya</taxon>
        <taxon>Basidiomycota</taxon>
        <taxon>Agaricomycotina</taxon>
        <taxon>Agaricomycetes</taxon>
        <taxon>Agaricomycetidae</taxon>
        <taxon>Boletales</taxon>
        <taxon>Boletales incertae sedis</taxon>
        <taxon>Leucogyrophana</taxon>
    </lineage>
</organism>
<dbReference type="EMBL" id="MU266357">
    <property type="protein sequence ID" value="KAH7928061.1"/>
    <property type="molecule type" value="Genomic_DNA"/>
</dbReference>
<sequence length="596" mass="65923">MMSPPNSPPMSRNESENRDPTSPPLSPKRSYSQDEDDTSSDLGLKRRHVLTEKSSPRRSPLDPLSASDLENRPNRQQRWGSSSPRQLLRTSVSVPDFQPLRCGQADKRGPYSGDGVDHTSVQICSWPPPMGSSDSLDRIVEPERPRLNSRAADADSADAATSLRQAVGDVCPAWPPSEPQDAGPTLYSERPAFQRRSSSSSDKVAQPIRFRSNSLPVVRCPPQDLWQTSPSHQTRLPSFLSPGEHVRTVYGLMAESDSIMSNSPPPGLPPRPTDQRRRASDPASLGIGSTSLSLASGSQLVDSTERARVVAPIGAERSRVVSMTLRGSRTATTPGMSPSKALAPSLPPPSCSSRSIISVHSPKSQPTSLYHSSSAFPFGDTWSSPHSLKPYCHTRISRTEFGRLLLQAKRNRWAPKVMSPLSPLRYPIPEFVLTANPDYLARVPSPTNRPSPRYYREPPQKRSRSICDVYLPRDPEIFCTHCQECKRDTLGKKLLARKYHSRSLGRRVSYGWSYDKPVALADTSDNENSDGDSLWHEVAAATSTEPFPHSGSHETPASPRSHDHHDFDDDEYPEIPDEDLFSDEESGHDNESRSLF</sequence>
<accession>A0ACB8BRA0</accession>
<reference evidence="1" key="1">
    <citation type="journal article" date="2021" name="New Phytol.">
        <title>Evolutionary innovations through gain and loss of genes in the ectomycorrhizal Boletales.</title>
        <authorList>
            <person name="Wu G."/>
            <person name="Miyauchi S."/>
            <person name="Morin E."/>
            <person name="Kuo A."/>
            <person name="Drula E."/>
            <person name="Varga T."/>
            <person name="Kohler A."/>
            <person name="Feng B."/>
            <person name="Cao Y."/>
            <person name="Lipzen A."/>
            <person name="Daum C."/>
            <person name="Hundley H."/>
            <person name="Pangilinan J."/>
            <person name="Johnson J."/>
            <person name="Barry K."/>
            <person name="LaButti K."/>
            <person name="Ng V."/>
            <person name="Ahrendt S."/>
            <person name="Min B."/>
            <person name="Choi I.G."/>
            <person name="Park H."/>
            <person name="Plett J.M."/>
            <person name="Magnuson J."/>
            <person name="Spatafora J.W."/>
            <person name="Nagy L.G."/>
            <person name="Henrissat B."/>
            <person name="Grigoriev I.V."/>
            <person name="Yang Z.L."/>
            <person name="Xu J."/>
            <person name="Martin F.M."/>
        </authorList>
    </citation>
    <scope>NUCLEOTIDE SEQUENCE</scope>
    <source>
        <strain evidence="1">KUC20120723A-06</strain>
    </source>
</reference>
<gene>
    <name evidence="1" type="ORF">BV22DRAFT_1193089</name>
</gene>
<evidence type="ECO:0000313" key="2">
    <source>
        <dbReference type="Proteomes" id="UP000790709"/>
    </source>
</evidence>
<protein>
    <submittedName>
        <fullName evidence="1">Uncharacterized protein</fullName>
    </submittedName>
</protein>
<comment type="caution">
    <text evidence="1">The sequence shown here is derived from an EMBL/GenBank/DDBJ whole genome shotgun (WGS) entry which is preliminary data.</text>
</comment>